<dbReference type="PANTHER" id="PTHR43459">
    <property type="entry name" value="ENOYL-COA HYDRATASE"/>
    <property type="match status" value="1"/>
</dbReference>
<evidence type="ECO:0000313" key="1">
    <source>
        <dbReference type="EMBL" id="KKL52248.1"/>
    </source>
</evidence>
<organism evidence="1">
    <name type="scientific">marine sediment metagenome</name>
    <dbReference type="NCBI Taxonomy" id="412755"/>
    <lineage>
        <taxon>unclassified sequences</taxon>
        <taxon>metagenomes</taxon>
        <taxon>ecological metagenomes</taxon>
    </lineage>
</organism>
<name>A0A0F9CS42_9ZZZZ</name>
<evidence type="ECO:0008006" key="2">
    <source>
        <dbReference type="Google" id="ProtNLM"/>
    </source>
</evidence>
<dbReference type="SUPFAM" id="SSF52096">
    <property type="entry name" value="ClpP/crotonase"/>
    <property type="match status" value="1"/>
</dbReference>
<feature type="non-terminal residue" evidence="1">
    <location>
        <position position="1"/>
    </location>
</feature>
<gene>
    <name evidence="1" type="ORF">LCGC14_2287370</name>
</gene>
<dbReference type="InterPro" id="IPR014748">
    <property type="entry name" value="Enoyl-CoA_hydra_C"/>
</dbReference>
<comment type="caution">
    <text evidence="1">The sequence shown here is derived from an EMBL/GenBank/DDBJ whole genome shotgun (WGS) entry which is preliminary data.</text>
</comment>
<dbReference type="AlphaFoldDB" id="A0A0F9CS42"/>
<proteinExistence type="predicted"/>
<reference evidence="1" key="1">
    <citation type="journal article" date="2015" name="Nature">
        <title>Complex archaea that bridge the gap between prokaryotes and eukaryotes.</title>
        <authorList>
            <person name="Spang A."/>
            <person name="Saw J.H."/>
            <person name="Jorgensen S.L."/>
            <person name="Zaremba-Niedzwiedzka K."/>
            <person name="Martijn J."/>
            <person name="Lind A.E."/>
            <person name="van Eijk R."/>
            <person name="Schleper C."/>
            <person name="Guy L."/>
            <person name="Ettema T.J."/>
        </authorList>
    </citation>
    <scope>NUCLEOTIDE SEQUENCE</scope>
</reference>
<dbReference type="InterPro" id="IPR029045">
    <property type="entry name" value="ClpP/crotonase-like_dom_sf"/>
</dbReference>
<dbReference type="Pfam" id="PF00378">
    <property type="entry name" value="ECH_1"/>
    <property type="match status" value="1"/>
</dbReference>
<dbReference type="Gene3D" id="1.10.12.10">
    <property type="entry name" value="Lyase 2-enoyl-coa Hydratase, Chain A, domain 2"/>
    <property type="match status" value="1"/>
</dbReference>
<dbReference type="EMBL" id="LAZR01031963">
    <property type="protein sequence ID" value="KKL52248.1"/>
    <property type="molecule type" value="Genomic_DNA"/>
</dbReference>
<dbReference type="Gene3D" id="3.90.226.10">
    <property type="entry name" value="2-enoyl-CoA Hydratase, Chain A, domain 1"/>
    <property type="match status" value="1"/>
</dbReference>
<dbReference type="InterPro" id="IPR001753">
    <property type="entry name" value="Enoyl-CoA_hydra/iso"/>
</dbReference>
<sequence length="145" mass="15812">VLACDMIVASEKAKLAENFINIGLVPDGGGTYFLPERIGYHRAAEIFFTGKILTAPEALNMGLYNRVVPADEVLNTALDLARELAQKPPLAIAAGKAILNRETVPRLKAFLEDEAGNQRIMVGTQDAREGMTAFLEKRKPNFIGK</sequence>
<dbReference type="CDD" id="cd06558">
    <property type="entry name" value="crotonase-like"/>
    <property type="match status" value="1"/>
</dbReference>
<protein>
    <recommendedName>
        <fullName evidence="2">Enoyl-CoA hydratase</fullName>
    </recommendedName>
</protein>
<accession>A0A0F9CS42</accession>
<dbReference type="PANTHER" id="PTHR43459:SF1">
    <property type="entry name" value="EG:BACN32G11.4 PROTEIN"/>
    <property type="match status" value="1"/>
</dbReference>